<evidence type="ECO:0000256" key="5">
    <source>
        <dbReference type="SAM" id="MobiDB-lite"/>
    </source>
</evidence>
<keyword evidence="3 6" id="KW-1133">Transmembrane helix</keyword>
<name>A0ABS6HJ87_MYCGD</name>
<dbReference type="PANTHER" id="PTHR12714">
    <property type="entry name" value="PROTEIN-S ISOPRENYLCYSTEINE O-METHYLTRANSFERASE"/>
    <property type="match status" value="1"/>
</dbReference>
<comment type="subcellular location">
    <subcellularLocation>
        <location evidence="1">Endomembrane system</location>
        <topology evidence="1">Multi-pass membrane protein</topology>
    </subcellularLocation>
</comment>
<evidence type="ECO:0000313" key="7">
    <source>
        <dbReference type="EMBL" id="MBU8822747.1"/>
    </source>
</evidence>
<proteinExistence type="predicted"/>
<keyword evidence="4 6" id="KW-0472">Membrane</keyword>
<evidence type="ECO:0000256" key="6">
    <source>
        <dbReference type="SAM" id="Phobius"/>
    </source>
</evidence>
<keyword evidence="2 6" id="KW-0812">Transmembrane</keyword>
<dbReference type="Proteomes" id="UP000696413">
    <property type="component" value="Unassembled WGS sequence"/>
</dbReference>
<dbReference type="InterPro" id="IPR007318">
    <property type="entry name" value="Phopholipid_MeTrfase"/>
</dbReference>
<evidence type="ECO:0000256" key="1">
    <source>
        <dbReference type="ARBA" id="ARBA00004127"/>
    </source>
</evidence>
<feature type="transmembrane region" description="Helical" evidence="6">
    <location>
        <begin position="44"/>
        <end position="68"/>
    </location>
</feature>
<organism evidence="7 8">
    <name type="scientific">Mycolicibacterium goodii</name>
    <name type="common">Mycobacterium goodii</name>
    <dbReference type="NCBI Taxonomy" id="134601"/>
    <lineage>
        <taxon>Bacteria</taxon>
        <taxon>Bacillati</taxon>
        <taxon>Actinomycetota</taxon>
        <taxon>Actinomycetes</taxon>
        <taxon>Mycobacteriales</taxon>
        <taxon>Mycobacteriaceae</taxon>
        <taxon>Mycolicibacterium</taxon>
    </lineage>
</organism>
<comment type="caution">
    <text evidence="7">The sequence shown here is derived from an EMBL/GenBank/DDBJ whole genome shotgun (WGS) entry which is preliminary data.</text>
</comment>
<evidence type="ECO:0000313" key="8">
    <source>
        <dbReference type="Proteomes" id="UP000696413"/>
    </source>
</evidence>
<protein>
    <submittedName>
        <fullName evidence="7">Isoprenylcysteine carboxylmethyltransferase family protein</fullName>
    </submittedName>
</protein>
<gene>
    <name evidence="7" type="ORF">KL859_07620</name>
</gene>
<dbReference type="RefSeq" id="WP_214394592.1">
    <property type="nucleotide sequence ID" value="NZ_JAHBOL010000020.1"/>
</dbReference>
<feature type="transmembrane region" description="Helical" evidence="6">
    <location>
        <begin position="80"/>
        <end position="107"/>
    </location>
</feature>
<keyword evidence="8" id="KW-1185">Reference proteome</keyword>
<feature type="transmembrane region" description="Helical" evidence="6">
    <location>
        <begin position="127"/>
        <end position="147"/>
    </location>
</feature>
<feature type="region of interest" description="Disordered" evidence="5">
    <location>
        <begin position="194"/>
        <end position="216"/>
    </location>
</feature>
<dbReference type="Gene3D" id="1.20.120.1630">
    <property type="match status" value="1"/>
</dbReference>
<accession>A0ABS6HJ87</accession>
<dbReference type="Pfam" id="PF04191">
    <property type="entry name" value="PEMT"/>
    <property type="match status" value="1"/>
</dbReference>
<sequence>MAFAALGLFVVLMLVIGAWRRRIQLARTGDSGSRRRWRPDGTLEWWALALADLGYLLVGVGAPAAALAGLPPLAVVDRAWIHGIGVVIAVAGITATLLAQLGLGASWRIGVDETERTELVTTGPFAIVRNPIFTALMITLTGLALMVPNPAAIAGLVVAVAGIELQVRGVEEPYLRRAHGRAYTDYTSRVGRFLPRAGRTRPHSPREANDAAAQGN</sequence>
<evidence type="ECO:0000256" key="4">
    <source>
        <dbReference type="ARBA" id="ARBA00023136"/>
    </source>
</evidence>
<dbReference type="EMBL" id="JAHBOM010000005">
    <property type="protein sequence ID" value="MBU8822747.1"/>
    <property type="molecule type" value="Genomic_DNA"/>
</dbReference>
<evidence type="ECO:0000256" key="2">
    <source>
        <dbReference type="ARBA" id="ARBA00022692"/>
    </source>
</evidence>
<dbReference type="PANTHER" id="PTHR12714:SF9">
    <property type="entry name" value="PROTEIN-S-ISOPRENYLCYSTEINE O-METHYLTRANSFERASE"/>
    <property type="match status" value="1"/>
</dbReference>
<evidence type="ECO:0000256" key="3">
    <source>
        <dbReference type="ARBA" id="ARBA00022989"/>
    </source>
</evidence>
<reference evidence="7 8" key="1">
    <citation type="submission" date="2021-05" db="EMBL/GenBank/DDBJ databases">
        <title>Draft Genome Sequences of Clinical Respiratory Isolates of Mycobacterium goodii Recovered in Ireland.</title>
        <authorList>
            <person name="Flanagan P.R."/>
            <person name="Mok S."/>
            <person name="Roycroft E."/>
            <person name="Rogers T.R."/>
            <person name="Fitzgibbon M."/>
        </authorList>
    </citation>
    <scope>NUCLEOTIDE SEQUENCE [LARGE SCALE GENOMIC DNA]</scope>
    <source>
        <strain evidence="7 8">14IE55</strain>
    </source>
</reference>